<evidence type="ECO:0000259" key="4">
    <source>
        <dbReference type="Pfam" id="PF04112"/>
    </source>
</evidence>
<evidence type="ECO:0000256" key="1">
    <source>
        <dbReference type="ARBA" id="ARBA00004496"/>
    </source>
</evidence>
<dbReference type="PANTHER" id="PTHR21373:SF0">
    <property type="entry name" value="N-ALPHA-ACETYLTRANSFERASE 35, NATC AUXILIARY SUBUNIT"/>
    <property type="match status" value="1"/>
</dbReference>
<dbReference type="InterPro" id="IPR057983">
    <property type="entry name" value="NAA35-like_N"/>
</dbReference>
<dbReference type="PANTHER" id="PTHR21373">
    <property type="entry name" value="GLUCOSE REPRESSIBLE PROTEIN MAK10"/>
    <property type="match status" value="1"/>
</dbReference>
<dbReference type="EMBL" id="ONZQ02000008">
    <property type="protein sequence ID" value="SPO03441.1"/>
    <property type="molecule type" value="Genomic_DNA"/>
</dbReference>
<evidence type="ECO:0000313" key="6">
    <source>
        <dbReference type="EMBL" id="SPO03441.1"/>
    </source>
</evidence>
<comment type="similarity">
    <text evidence="2">Belongs to the MAK10 family.</text>
</comment>
<dbReference type="InterPro" id="IPR057982">
    <property type="entry name" value="TPR_NAA35"/>
</dbReference>
<feature type="domain" description="NAA35-like TPR repeats" evidence="5">
    <location>
        <begin position="320"/>
        <end position="677"/>
    </location>
</feature>
<dbReference type="GO" id="GO:0031417">
    <property type="term" value="C:NatC complex"/>
    <property type="evidence" value="ECO:0007669"/>
    <property type="project" value="InterPro"/>
</dbReference>
<evidence type="ECO:0000259" key="5">
    <source>
        <dbReference type="Pfam" id="PF25789"/>
    </source>
</evidence>
<dbReference type="Pfam" id="PF25789">
    <property type="entry name" value="TPR_NAA35"/>
    <property type="match status" value="1"/>
</dbReference>
<keyword evidence="3" id="KW-0963">Cytoplasm</keyword>
<proteinExistence type="inferred from homology"/>
<comment type="caution">
    <text evidence="6">The sequence shown here is derived from an EMBL/GenBank/DDBJ whole genome shotgun (WGS) entry which is preliminary data.</text>
</comment>
<comment type="subcellular location">
    <subcellularLocation>
        <location evidence="1">Cytoplasm</location>
    </subcellularLocation>
</comment>
<organism evidence="6 7">
    <name type="scientific">Cephalotrichum gorgonifer</name>
    <dbReference type="NCBI Taxonomy" id="2041049"/>
    <lineage>
        <taxon>Eukaryota</taxon>
        <taxon>Fungi</taxon>
        <taxon>Dikarya</taxon>
        <taxon>Ascomycota</taxon>
        <taxon>Pezizomycotina</taxon>
        <taxon>Sordariomycetes</taxon>
        <taxon>Hypocreomycetidae</taxon>
        <taxon>Microascales</taxon>
        <taxon>Microascaceae</taxon>
        <taxon>Cephalotrichum</taxon>
    </lineage>
</organism>
<keyword evidence="7" id="KW-1185">Reference proteome</keyword>
<accession>A0AAE8MZ22</accession>
<evidence type="ECO:0000256" key="2">
    <source>
        <dbReference type="ARBA" id="ARBA00006289"/>
    </source>
</evidence>
<protein>
    <submittedName>
        <fullName evidence="6">Related to MAK10 Glucose-repressible protein</fullName>
    </submittedName>
</protein>
<dbReference type="InterPro" id="IPR007244">
    <property type="entry name" value="Naa35_N"/>
</dbReference>
<evidence type="ECO:0000313" key="7">
    <source>
        <dbReference type="Proteomes" id="UP001187682"/>
    </source>
</evidence>
<sequence>MDPHDAPPLPAPDMARRQAAVVSIDVTDKITKAASALSPGQIVKDGFFTLFESVGALEIMDPKMDSACSDPHGEHQEVYDVRQELLPDEVLGIMDQLLCYEMAWHLGYPLSQTLFTSVYVEEILMPTPKTIEDADFIRKSPPGYLRPPLLQILRAYCIGVLKTCGQVVQRVQTESYYEEEDFVSNTYHRTLLDNVETDAVVACMLDARKLTEGLRGSLPDDVVEALEARLQLRSSFLEATIVSQDATDAAGIKAAWAGANSALLRLNATLGVATTSVPASFDARIQQKLASTMPPRPIVNLSREEALGHLERLFQDNLKAVEVVDYSDPESLLTFVAMMQSKKPQPLVYTRCLLQGIIFNDMVILTNKSMRQVMDDDFSMVSMSYSTLIDRANDEIEAPHDPRFLIAQHMEQFRQRTAPVYFEVLRVLCLNRCRVRRTLVHLIREWDGLHGDAEQLDQVLRELTQEEPTVISVSGNPPTPMDALPLSSWACLHKLRLMSWLIQLGFELDVYQKDELAGMYWYLNYLSKQRFQLLERTKGFVDAHARRSAAATAAGARDPRTLDVDRRVSTSLSFLSFSLLDAAVVWDLTDALTALYTALRRLKLVTPPPRPYSTDALRYELRTRPFATVGIPEPVPFDVFEEGVAQRGVETLELLAAAANAAATARRSLESMVKLEKDYTFSGLAYDAWLDRTKGTLRACIALGLAITTLRKMVEVAGEGEVKGKVEIPDSEKSYHPWWIVPRVIPG</sequence>
<gene>
    <name evidence="6" type="ORF">DNG_06124</name>
</gene>
<dbReference type="Proteomes" id="UP001187682">
    <property type="component" value="Unassembled WGS sequence"/>
</dbReference>
<evidence type="ECO:0000256" key="3">
    <source>
        <dbReference type="ARBA" id="ARBA00022490"/>
    </source>
</evidence>
<feature type="domain" description="NAA35-like N-terminal" evidence="4">
    <location>
        <begin position="39"/>
        <end position="200"/>
    </location>
</feature>
<dbReference type="AlphaFoldDB" id="A0AAE8MZ22"/>
<name>A0AAE8MZ22_9PEZI</name>
<dbReference type="Pfam" id="PF04112">
    <property type="entry name" value="Mak10"/>
    <property type="match status" value="1"/>
</dbReference>
<reference evidence="6" key="1">
    <citation type="submission" date="2018-03" db="EMBL/GenBank/DDBJ databases">
        <authorList>
            <person name="Guldener U."/>
        </authorList>
    </citation>
    <scope>NUCLEOTIDE SEQUENCE</scope>
</reference>